<evidence type="ECO:0000313" key="10">
    <source>
        <dbReference type="EMBL" id="CAF3565915.1"/>
    </source>
</evidence>
<protein>
    <recommendedName>
        <fullName evidence="6">Small ribosomal subunit protein mS23</fullName>
    </recommendedName>
</protein>
<name>A0A814EGN5_9BILA</name>
<evidence type="ECO:0000259" key="7">
    <source>
        <dbReference type="Pfam" id="PF10484"/>
    </source>
</evidence>
<comment type="subcellular location">
    <subcellularLocation>
        <location evidence="1">Mitochondrion</location>
    </subcellularLocation>
</comment>
<evidence type="ECO:0000313" key="8">
    <source>
        <dbReference type="EMBL" id="CAF0783970.1"/>
    </source>
</evidence>
<evidence type="ECO:0000256" key="5">
    <source>
        <dbReference type="ARBA" id="ARBA00023274"/>
    </source>
</evidence>
<comment type="similarity">
    <text evidence="2">Belongs to the mitochondrion-specific ribosomal protein mS23 family.</text>
</comment>
<evidence type="ECO:0000256" key="1">
    <source>
        <dbReference type="ARBA" id="ARBA00004173"/>
    </source>
</evidence>
<dbReference type="GO" id="GO:0003735">
    <property type="term" value="F:structural constituent of ribosome"/>
    <property type="evidence" value="ECO:0007669"/>
    <property type="project" value="InterPro"/>
</dbReference>
<dbReference type="Proteomes" id="UP000682733">
    <property type="component" value="Unassembled WGS sequence"/>
</dbReference>
<feature type="domain" description="Small ribosomal subunit protein mS23 conserved" evidence="7">
    <location>
        <begin position="2"/>
        <end position="129"/>
    </location>
</feature>
<dbReference type="PANTHER" id="PTHR15925:SF2">
    <property type="entry name" value="SMALL RIBOSOMAL SUBUNIT PROTEIN MS23"/>
    <property type="match status" value="1"/>
</dbReference>
<dbReference type="EMBL" id="CAJNOQ010002621">
    <property type="protein sequence ID" value="CAF0969243.1"/>
    <property type="molecule type" value="Genomic_DNA"/>
</dbReference>
<dbReference type="Proteomes" id="UP000681722">
    <property type="component" value="Unassembled WGS sequence"/>
</dbReference>
<dbReference type="AlphaFoldDB" id="A0A814EGN5"/>
<dbReference type="GO" id="GO:0005840">
    <property type="term" value="C:ribosome"/>
    <property type="evidence" value="ECO:0007669"/>
    <property type="project" value="InterPro"/>
</dbReference>
<dbReference type="Proteomes" id="UP000677228">
    <property type="component" value="Unassembled WGS sequence"/>
</dbReference>
<organism evidence="9 12">
    <name type="scientific">Didymodactylos carnosus</name>
    <dbReference type="NCBI Taxonomy" id="1234261"/>
    <lineage>
        <taxon>Eukaryota</taxon>
        <taxon>Metazoa</taxon>
        <taxon>Spiralia</taxon>
        <taxon>Gnathifera</taxon>
        <taxon>Rotifera</taxon>
        <taxon>Eurotatoria</taxon>
        <taxon>Bdelloidea</taxon>
        <taxon>Philodinida</taxon>
        <taxon>Philodinidae</taxon>
        <taxon>Didymodactylos</taxon>
    </lineage>
</organism>
<sequence>MSRLWKFGSIYSRVCGLIEGGQMKPNDRPLWLDVYKHYPPHREPRYLSLTEGNTPSSYDPPKLLYEEDKIRAQYYSDVDDNEIIKLQSTNNRKTRSQIFIEQYSQLKQQGISGHKNLFRLTLEAMQQNGHPIMFKLNVESKYDEDEQQSLVQDTLSSTNKNLNLVDAEHDVKTEWERNKEEGFFPLGSTTYQYRRLQPTRQQTTIQQEAVSDGNVTYRRPDLYKHSTVEGDLVEQLENPFMPGEPIQPLAPMKLAHKNLNLHGPRRNIFDRTEYEKDPFLRLQDKAKEAEIWKRPLQHTTVKKRKFAAKRFLVDIPDIYDKN</sequence>
<comment type="caution">
    <text evidence="9">The sequence shown here is derived from an EMBL/GenBank/DDBJ whole genome shotgun (WGS) entry which is preliminary data.</text>
</comment>
<proteinExistence type="inferred from homology"/>
<keyword evidence="4" id="KW-0496">Mitochondrion</keyword>
<dbReference type="Pfam" id="PF10484">
    <property type="entry name" value="MRP-S23"/>
    <property type="match status" value="1"/>
</dbReference>
<evidence type="ECO:0000313" key="11">
    <source>
        <dbReference type="EMBL" id="CAF3742416.1"/>
    </source>
</evidence>
<gene>
    <name evidence="9" type="ORF">GPM918_LOCUS12143</name>
    <name evidence="8" type="ORF">OVA965_LOCUS3765</name>
    <name evidence="11" type="ORF">SRO942_LOCUS12144</name>
    <name evidence="10" type="ORF">TMI583_LOCUS3763</name>
</gene>
<keyword evidence="12" id="KW-1185">Reference proteome</keyword>
<dbReference type="Proteomes" id="UP000663829">
    <property type="component" value="Unassembled WGS sequence"/>
</dbReference>
<keyword evidence="3" id="KW-0689">Ribosomal protein</keyword>
<dbReference type="EMBL" id="CAJOBC010002621">
    <property type="protein sequence ID" value="CAF3742416.1"/>
    <property type="molecule type" value="Genomic_DNA"/>
</dbReference>
<evidence type="ECO:0000313" key="9">
    <source>
        <dbReference type="EMBL" id="CAF0969243.1"/>
    </source>
</evidence>
<evidence type="ECO:0000256" key="6">
    <source>
        <dbReference type="ARBA" id="ARBA00035137"/>
    </source>
</evidence>
<evidence type="ECO:0000313" key="12">
    <source>
        <dbReference type="Proteomes" id="UP000663829"/>
    </source>
</evidence>
<keyword evidence="5" id="KW-0687">Ribonucleoprotein</keyword>
<dbReference type="CDD" id="cd23701">
    <property type="entry name" value="At1g26750"/>
    <property type="match status" value="1"/>
</dbReference>
<evidence type="ECO:0000256" key="3">
    <source>
        <dbReference type="ARBA" id="ARBA00022980"/>
    </source>
</evidence>
<dbReference type="OrthoDB" id="10012356at2759"/>
<dbReference type="EMBL" id="CAJOBA010000932">
    <property type="protein sequence ID" value="CAF3565915.1"/>
    <property type="molecule type" value="Genomic_DNA"/>
</dbReference>
<reference evidence="9" key="1">
    <citation type="submission" date="2021-02" db="EMBL/GenBank/DDBJ databases">
        <authorList>
            <person name="Nowell W R."/>
        </authorList>
    </citation>
    <scope>NUCLEOTIDE SEQUENCE</scope>
</reference>
<accession>A0A814EGN5</accession>
<dbReference type="PANTHER" id="PTHR15925">
    <property type="entry name" value="MITOCHONDRIAL RIBOSOMAL PROTEIN S23"/>
    <property type="match status" value="1"/>
</dbReference>
<dbReference type="InterPro" id="IPR059242">
    <property type="entry name" value="mS23_dom"/>
</dbReference>
<dbReference type="InterPro" id="IPR023611">
    <property type="entry name" value="mS23_dom_met"/>
</dbReference>
<dbReference type="InterPro" id="IPR019520">
    <property type="entry name" value="Ribosomal_mS23_met"/>
</dbReference>
<dbReference type="GO" id="GO:0005739">
    <property type="term" value="C:mitochondrion"/>
    <property type="evidence" value="ECO:0007669"/>
    <property type="project" value="InterPro"/>
</dbReference>
<evidence type="ECO:0000256" key="2">
    <source>
        <dbReference type="ARBA" id="ARBA00009864"/>
    </source>
</evidence>
<dbReference type="GO" id="GO:0006412">
    <property type="term" value="P:translation"/>
    <property type="evidence" value="ECO:0007669"/>
    <property type="project" value="InterPro"/>
</dbReference>
<dbReference type="EMBL" id="CAJNOK010000932">
    <property type="protein sequence ID" value="CAF0783970.1"/>
    <property type="molecule type" value="Genomic_DNA"/>
</dbReference>
<evidence type="ECO:0000256" key="4">
    <source>
        <dbReference type="ARBA" id="ARBA00023128"/>
    </source>
</evidence>